<evidence type="ECO:0000313" key="5">
    <source>
        <dbReference type="Proteomes" id="UP000279859"/>
    </source>
</evidence>
<feature type="domain" description="N-acetyltransferase" evidence="3">
    <location>
        <begin position="3"/>
        <end position="173"/>
    </location>
</feature>
<dbReference type="SUPFAM" id="SSF55729">
    <property type="entry name" value="Acyl-CoA N-acyltransferases (Nat)"/>
    <property type="match status" value="1"/>
</dbReference>
<keyword evidence="1 4" id="KW-0808">Transferase</keyword>
<dbReference type="EMBL" id="RDSR01000005">
    <property type="protein sequence ID" value="RNE64127.1"/>
    <property type="molecule type" value="Genomic_DNA"/>
</dbReference>
<protein>
    <submittedName>
        <fullName evidence="4">GNAT family N-acetyltransferase</fullName>
    </submittedName>
</protein>
<evidence type="ECO:0000256" key="1">
    <source>
        <dbReference type="ARBA" id="ARBA00022679"/>
    </source>
</evidence>
<dbReference type="InterPro" id="IPR000182">
    <property type="entry name" value="GNAT_dom"/>
</dbReference>
<dbReference type="AlphaFoldDB" id="A0A3M8LF16"/>
<name>A0A3M8LF16_9MICO</name>
<accession>A0A3M8LF16</accession>
<dbReference type="Pfam" id="PF00583">
    <property type="entry name" value="Acetyltransf_1"/>
    <property type="match status" value="1"/>
</dbReference>
<proteinExistence type="predicted"/>
<dbReference type="InterPro" id="IPR050832">
    <property type="entry name" value="Bact_Acetyltransf"/>
</dbReference>
<dbReference type="PROSITE" id="PS51186">
    <property type="entry name" value="GNAT"/>
    <property type="match status" value="1"/>
</dbReference>
<dbReference type="Proteomes" id="UP000279859">
    <property type="component" value="Unassembled WGS sequence"/>
</dbReference>
<dbReference type="Gene3D" id="3.40.630.30">
    <property type="match status" value="1"/>
</dbReference>
<dbReference type="InterPro" id="IPR016181">
    <property type="entry name" value="Acyl_CoA_acyltransferase"/>
</dbReference>
<evidence type="ECO:0000259" key="3">
    <source>
        <dbReference type="PROSITE" id="PS51186"/>
    </source>
</evidence>
<sequence>MSVAIRPATDSDRDAIVRVFLACWRESYAAVLPAPLVDGMDEHRATTLWDRVLSESQPGEVLVAEDGAAATGPAAAGELLGVTRFAAPADGEGIVHSLYVAPAAQGRGVGSRLLGAAARALADAGCTRATLWVFRANEPSIGFYRRQGWLPDGRERVQPEFGEPELRLARDLVPGVGQAAGS</sequence>
<dbReference type="GO" id="GO:0016747">
    <property type="term" value="F:acyltransferase activity, transferring groups other than amino-acyl groups"/>
    <property type="evidence" value="ECO:0007669"/>
    <property type="project" value="InterPro"/>
</dbReference>
<organism evidence="4 5">
    <name type="scientific">Cryobacterium tepidiphilum</name>
    <dbReference type="NCBI Taxonomy" id="2486026"/>
    <lineage>
        <taxon>Bacteria</taxon>
        <taxon>Bacillati</taxon>
        <taxon>Actinomycetota</taxon>
        <taxon>Actinomycetes</taxon>
        <taxon>Micrococcales</taxon>
        <taxon>Microbacteriaceae</taxon>
        <taxon>Cryobacterium</taxon>
    </lineage>
</organism>
<reference evidence="4 5" key="1">
    <citation type="submission" date="2018-11" db="EMBL/GenBank/DDBJ databases">
        <title>Cryobacterium sp. nov., isolated from rhizosphere soil of lettuce.</title>
        <authorList>
            <person name="Wang Y."/>
        </authorList>
    </citation>
    <scope>NUCLEOTIDE SEQUENCE [LARGE SCALE GENOMIC DNA]</scope>
    <source>
        <strain evidence="4 5">NEAU-85</strain>
    </source>
</reference>
<gene>
    <name evidence="4" type="ORF">EEJ31_04435</name>
</gene>
<keyword evidence="5" id="KW-1185">Reference proteome</keyword>
<evidence type="ECO:0000313" key="4">
    <source>
        <dbReference type="EMBL" id="RNE64127.1"/>
    </source>
</evidence>
<evidence type="ECO:0000256" key="2">
    <source>
        <dbReference type="ARBA" id="ARBA00023315"/>
    </source>
</evidence>
<dbReference type="OrthoDB" id="5243635at2"/>
<comment type="caution">
    <text evidence="4">The sequence shown here is derived from an EMBL/GenBank/DDBJ whole genome shotgun (WGS) entry which is preliminary data.</text>
</comment>
<dbReference type="RefSeq" id="WP_123045092.1">
    <property type="nucleotide sequence ID" value="NZ_RDSR01000005.1"/>
</dbReference>
<dbReference type="PANTHER" id="PTHR43877">
    <property type="entry name" value="AMINOALKYLPHOSPHONATE N-ACETYLTRANSFERASE-RELATED-RELATED"/>
    <property type="match status" value="1"/>
</dbReference>
<keyword evidence="2" id="KW-0012">Acyltransferase</keyword>